<organism evidence="1 2">
    <name type="scientific">Candidatus Promineifilum breve</name>
    <dbReference type="NCBI Taxonomy" id="1806508"/>
    <lineage>
        <taxon>Bacteria</taxon>
        <taxon>Bacillati</taxon>
        <taxon>Chloroflexota</taxon>
        <taxon>Ardenticatenia</taxon>
        <taxon>Candidatus Promineifilales</taxon>
        <taxon>Candidatus Promineifilaceae</taxon>
        <taxon>Candidatus Promineifilum</taxon>
    </lineage>
</organism>
<evidence type="ECO:0000313" key="1">
    <source>
        <dbReference type="EMBL" id="CUS03022.2"/>
    </source>
</evidence>
<proteinExistence type="predicted"/>
<name>A0A160T0S5_9CHLR</name>
<reference evidence="1" key="1">
    <citation type="submission" date="2016-01" db="EMBL/GenBank/DDBJ databases">
        <authorList>
            <person name="Mcilroy J.S."/>
            <person name="Karst M S."/>
            <person name="Albertsen M."/>
        </authorList>
    </citation>
    <scope>NUCLEOTIDE SEQUENCE</scope>
    <source>
        <strain evidence="1">Cfx-K</strain>
    </source>
</reference>
<dbReference type="InterPro" id="IPR011009">
    <property type="entry name" value="Kinase-like_dom_sf"/>
</dbReference>
<gene>
    <name evidence="1" type="ORF">CFX0092_A1144</name>
</gene>
<dbReference type="EMBL" id="LN890655">
    <property type="protein sequence ID" value="CUS03022.2"/>
    <property type="molecule type" value="Genomic_DNA"/>
</dbReference>
<dbReference type="KEGG" id="pbf:CFX0092_A1144"/>
<dbReference type="RefSeq" id="WP_095042567.1">
    <property type="nucleotide sequence ID" value="NZ_LN890655.1"/>
</dbReference>
<evidence type="ECO:0000313" key="2">
    <source>
        <dbReference type="Proteomes" id="UP000215027"/>
    </source>
</evidence>
<sequence>MTSQVLSSREQISSEWLTQVLIRSGALTNGEVAAVEINADDRRLSSIYRLRIAYSEKSDGAKPTYLFLKTVNADQDDDFFGPSEVTYYVRDYVGVDGAPLIRCYDGVFSAEQRRYHLLLDDLSDSHVEAGTKTPTLAYGLALAEALACLHAHWWGAERIAQSGDRLPSAAQIDRFVAITRPGAGHIVAAMPDQLQPHWPAALAELLERHPAAMRARTADGNGFSLIHGDTNRTNILVPRTGDRPLYLIDRQPFDWSLTVWLAVYDLAIAVVLDWDVDLRRRHEMDILRHYHAQLLARGVSNYPWRQLVDDYRLSVAMGVYVATNWCRDGINQQMMHVWLPKLQKALTACDDLNCRALWT</sequence>
<dbReference type="Gene3D" id="3.90.1200.10">
    <property type="match status" value="1"/>
</dbReference>
<dbReference type="Proteomes" id="UP000215027">
    <property type="component" value="Chromosome I"/>
</dbReference>
<dbReference type="SUPFAM" id="SSF56112">
    <property type="entry name" value="Protein kinase-like (PK-like)"/>
    <property type="match status" value="1"/>
</dbReference>
<keyword evidence="2" id="KW-1185">Reference proteome</keyword>
<protein>
    <submittedName>
        <fullName evidence="1">Uncharacterized protein</fullName>
    </submittedName>
</protein>
<accession>A0A160T0S5</accession>
<dbReference type="OrthoDB" id="141068at2"/>
<dbReference type="AlphaFoldDB" id="A0A160T0S5"/>